<dbReference type="InterPro" id="IPR052179">
    <property type="entry name" value="DD-CPase-like"/>
</dbReference>
<feature type="region of interest" description="Disordered" evidence="1">
    <location>
        <begin position="167"/>
        <end position="194"/>
    </location>
</feature>
<gene>
    <name evidence="4" type="ORF">SAMN05421781_1883</name>
</gene>
<keyword evidence="4" id="KW-0378">Hydrolase</keyword>
<feature type="chain" id="PRO_5039279078" evidence="2">
    <location>
        <begin position="22"/>
        <end position="287"/>
    </location>
</feature>
<dbReference type="Gene3D" id="3.30.1380.10">
    <property type="match status" value="1"/>
</dbReference>
<keyword evidence="4" id="KW-0121">Carboxypeptidase</keyword>
<dbReference type="Pfam" id="PF02557">
    <property type="entry name" value="VanY"/>
    <property type="match status" value="1"/>
</dbReference>
<dbReference type="Proteomes" id="UP000199488">
    <property type="component" value="Unassembled WGS sequence"/>
</dbReference>
<accession>A0A1H2USZ6</accession>
<evidence type="ECO:0000313" key="5">
    <source>
        <dbReference type="Proteomes" id="UP000199488"/>
    </source>
</evidence>
<evidence type="ECO:0000256" key="1">
    <source>
        <dbReference type="SAM" id="MobiDB-lite"/>
    </source>
</evidence>
<protein>
    <submittedName>
        <fullName evidence="4">D-Ala-D-Ala carboxypeptidase. Metallo peptidase. MEROPS family M15B</fullName>
    </submittedName>
</protein>
<dbReference type="GO" id="GO:0004180">
    <property type="term" value="F:carboxypeptidase activity"/>
    <property type="evidence" value="ECO:0007669"/>
    <property type="project" value="UniProtKB-KW"/>
</dbReference>
<dbReference type="PANTHER" id="PTHR34385:SF1">
    <property type="entry name" value="PEPTIDOGLYCAN L-ALANYL-D-GLUTAMATE ENDOPEPTIDASE CWLK"/>
    <property type="match status" value="1"/>
</dbReference>
<feature type="compositionally biased region" description="Acidic residues" evidence="1">
    <location>
        <begin position="28"/>
        <end position="46"/>
    </location>
</feature>
<dbReference type="SUPFAM" id="SSF55166">
    <property type="entry name" value="Hedgehog/DD-peptidase"/>
    <property type="match status" value="1"/>
</dbReference>
<evidence type="ECO:0000313" key="4">
    <source>
        <dbReference type="EMBL" id="SDW59246.1"/>
    </source>
</evidence>
<dbReference type="InterPro" id="IPR009045">
    <property type="entry name" value="Zn_M74/Hedgehog-like"/>
</dbReference>
<dbReference type="AlphaFoldDB" id="A0A1H2USZ6"/>
<dbReference type="InterPro" id="IPR058193">
    <property type="entry name" value="VanY/YodJ_core_dom"/>
</dbReference>
<sequence length="287" mass="32150">MMKKWMIVAGISGLLVSAGCANNGNEDSGTDEAEETSSDPSEENNNEESQKETESDTEEKTEEAENEEQADAGEEPPETGENGDLENPSAIDALINREYHLPSDYEPENLVIPDVAFPFEGEPQKKYMREEAAVQLENMFAEAEEEEIELSAVSGYRSYDRQESIFAANAEEDGEEEANKYSARAGESEHQSGLAMDVSAASVGYSLTTDLGDTEEGEWLEENAHEYGFVIRYPEDKTDITGYQYEPWHVRYVGEDLAETLNENDWVMEEYYGEELEEESSNGEEDK</sequence>
<dbReference type="PANTHER" id="PTHR34385">
    <property type="entry name" value="D-ALANYL-D-ALANINE CARBOXYPEPTIDASE"/>
    <property type="match status" value="1"/>
</dbReference>
<dbReference type="GO" id="GO:0006508">
    <property type="term" value="P:proteolysis"/>
    <property type="evidence" value="ECO:0007669"/>
    <property type="project" value="InterPro"/>
</dbReference>
<dbReference type="InterPro" id="IPR003709">
    <property type="entry name" value="VanY-like_core_dom"/>
</dbReference>
<dbReference type="CDD" id="cd14852">
    <property type="entry name" value="LD-carboxypeptidase"/>
    <property type="match status" value="1"/>
</dbReference>
<keyword evidence="2" id="KW-0732">Signal</keyword>
<dbReference type="STRING" id="1122204.SAMN05421781_1883"/>
<organism evidence="4 5">
    <name type="scientific">Marinococcus luteus</name>
    <dbReference type="NCBI Taxonomy" id="1122204"/>
    <lineage>
        <taxon>Bacteria</taxon>
        <taxon>Bacillati</taxon>
        <taxon>Bacillota</taxon>
        <taxon>Bacilli</taxon>
        <taxon>Bacillales</taxon>
        <taxon>Bacillaceae</taxon>
        <taxon>Marinococcus</taxon>
    </lineage>
</organism>
<dbReference type="PROSITE" id="PS51257">
    <property type="entry name" value="PROKAR_LIPOPROTEIN"/>
    <property type="match status" value="1"/>
</dbReference>
<evidence type="ECO:0000259" key="3">
    <source>
        <dbReference type="Pfam" id="PF02557"/>
    </source>
</evidence>
<keyword evidence="5" id="KW-1185">Reference proteome</keyword>
<name>A0A1H2USZ6_9BACI</name>
<feature type="region of interest" description="Disordered" evidence="1">
    <location>
        <begin position="17"/>
        <end position="99"/>
    </location>
</feature>
<feature type="domain" description="D-alanyl-D-alanine carboxypeptidase-like core" evidence="3">
    <location>
        <begin position="126"/>
        <end position="254"/>
    </location>
</feature>
<keyword evidence="4" id="KW-0645">Protease</keyword>
<feature type="compositionally biased region" description="Acidic residues" evidence="1">
    <location>
        <begin position="55"/>
        <end position="84"/>
    </location>
</feature>
<reference evidence="4 5" key="1">
    <citation type="submission" date="2016-10" db="EMBL/GenBank/DDBJ databases">
        <authorList>
            <person name="de Groot N.N."/>
        </authorList>
    </citation>
    <scope>NUCLEOTIDE SEQUENCE [LARGE SCALE GENOMIC DNA]</scope>
    <source>
        <strain evidence="4 5">DSM 23126</strain>
    </source>
</reference>
<evidence type="ECO:0000256" key="2">
    <source>
        <dbReference type="SAM" id="SignalP"/>
    </source>
</evidence>
<dbReference type="EMBL" id="FNNC01000003">
    <property type="protein sequence ID" value="SDW59246.1"/>
    <property type="molecule type" value="Genomic_DNA"/>
</dbReference>
<proteinExistence type="predicted"/>
<feature type="signal peptide" evidence="2">
    <location>
        <begin position="1"/>
        <end position="21"/>
    </location>
</feature>